<accession>A0AAJ2NK67</accession>
<gene>
    <name evidence="6" type="ORF">RYX45_03110</name>
</gene>
<evidence type="ECO:0000259" key="5">
    <source>
        <dbReference type="PROSITE" id="PS50111"/>
    </source>
</evidence>
<dbReference type="Pfam" id="PF00015">
    <property type="entry name" value="MCPsignal"/>
    <property type="match status" value="1"/>
</dbReference>
<dbReference type="Gene3D" id="1.10.287.950">
    <property type="entry name" value="Methyl-accepting chemotaxis protein"/>
    <property type="match status" value="1"/>
</dbReference>
<feature type="domain" description="Methyl-accepting transducer" evidence="5">
    <location>
        <begin position="208"/>
        <end position="465"/>
    </location>
</feature>
<dbReference type="AlphaFoldDB" id="A0AAJ2NK67"/>
<dbReference type="PANTHER" id="PTHR32089:SF112">
    <property type="entry name" value="LYSOZYME-LIKE PROTEIN-RELATED"/>
    <property type="match status" value="1"/>
</dbReference>
<dbReference type="SUPFAM" id="SSF58104">
    <property type="entry name" value="Methyl-accepting chemotaxis protein (MCP) signaling domain"/>
    <property type="match status" value="1"/>
</dbReference>
<dbReference type="EMBL" id="JAWJAY010000001">
    <property type="protein sequence ID" value="MDV2884152.1"/>
    <property type="molecule type" value="Genomic_DNA"/>
</dbReference>
<organism evidence="6 7">
    <name type="scientific">Alkalihalophilus pseudofirmus</name>
    <name type="common">Bacillus pseudofirmus</name>
    <dbReference type="NCBI Taxonomy" id="79885"/>
    <lineage>
        <taxon>Bacteria</taxon>
        <taxon>Bacillati</taxon>
        <taxon>Bacillota</taxon>
        <taxon>Bacilli</taxon>
        <taxon>Bacillales</taxon>
        <taxon>Bacillaceae</taxon>
        <taxon>Alkalihalophilus</taxon>
    </lineage>
</organism>
<dbReference type="RefSeq" id="WP_289236228.1">
    <property type="nucleotide sequence ID" value="NZ_CP117835.1"/>
</dbReference>
<evidence type="ECO:0000256" key="2">
    <source>
        <dbReference type="PROSITE-ProRule" id="PRU00284"/>
    </source>
</evidence>
<dbReference type="InterPro" id="IPR004089">
    <property type="entry name" value="MCPsignal_dom"/>
</dbReference>
<sequence length="493" mass="54367">MLNSTIVLKKRNRLLTKLIWALFSLGLLSNFISSVPMEGIIAYAVCGAVLSTVITLLTFQEKAQMYVPYAVTVSFSILTFVLGTTSPKLSNYLLVYVSLAIVTLYHQYHLIAISGVLGLVLTNYFFLNLNEAMFSGLGSEVLISLNLYVLLLTLILIAQARIGTSMQKDVEMQAEDATKAKEKAENLLHKVAQSQAVITQFSGKVKDDIHSTKAVSTQLYQTFKEVSGGIEDQAMSVSEMNELIKEQDQSVTYVSTYAETVHTTASDSLKETESGYQRLNELTKEMNDVQKMVESTTVNMSDLTDKTKNIGAILTTIDQIAEQTNLLALNAAIEAARAGEHGRGFAVVADEVRKLATHSQHSTKEITKLLFDIQKKTESVSLEVNLSEQAINRGMLATEQTETSLQFLLSKMKQMAEAASAFNELVKKLKSSSAIITEELATVTSGTEQSHAMVEEVFASVEEQNEYIAAITDRFKELEKLTNELSSLIDRTE</sequence>
<keyword evidence="1 2" id="KW-0807">Transducer</keyword>
<dbReference type="PANTHER" id="PTHR32089">
    <property type="entry name" value="METHYL-ACCEPTING CHEMOTAXIS PROTEIN MCPB"/>
    <property type="match status" value="1"/>
</dbReference>
<keyword evidence="4" id="KW-1133">Transmembrane helix</keyword>
<evidence type="ECO:0000313" key="6">
    <source>
        <dbReference type="EMBL" id="MDV2884152.1"/>
    </source>
</evidence>
<reference evidence="6" key="1">
    <citation type="submission" date="2023-10" db="EMBL/GenBank/DDBJ databases">
        <title>Screening of Alkalihalophilus pseudofirmusBZ-TG-HK211 and Its Alleviation of Salt Stress on Rapeseed Growth.</title>
        <authorList>
            <person name="Zhao B."/>
            <person name="Guo T."/>
        </authorList>
    </citation>
    <scope>NUCLEOTIDE SEQUENCE</scope>
    <source>
        <strain evidence="6">BZ-TG-HK211</strain>
    </source>
</reference>
<dbReference type="GO" id="GO:0007165">
    <property type="term" value="P:signal transduction"/>
    <property type="evidence" value="ECO:0007669"/>
    <property type="project" value="UniProtKB-KW"/>
</dbReference>
<evidence type="ECO:0000313" key="7">
    <source>
        <dbReference type="Proteomes" id="UP001285636"/>
    </source>
</evidence>
<comment type="caution">
    <text evidence="6">The sequence shown here is derived from an EMBL/GenBank/DDBJ whole genome shotgun (WGS) entry which is preliminary data.</text>
</comment>
<keyword evidence="4" id="KW-0812">Transmembrane</keyword>
<feature type="coiled-coil region" evidence="3">
    <location>
        <begin position="167"/>
        <end position="194"/>
    </location>
</feature>
<dbReference type="Proteomes" id="UP001285636">
    <property type="component" value="Unassembled WGS sequence"/>
</dbReference>
<dbReference type="SMART" id="SM00283">
    <property type="entry name" value="MA"/>
    <property type="match status" value="1"/>
</dbReference>
<keyword evidence="4" id="KW-0472">Membrane</keyword>
<dbReference type="GO" id="GO:0016020">
    <property type="term" value="C:membrane"/>
    <property type="evidence" value="ECO:0007669"/>
    <property type="project" value="InterPro"/>
</dbReference>
<feature type="transmembrane region" description="Helical" evidence="4">
    <location>
        <begin position="14"/>
        <end position="34"/>
    </location>
</feature>
<proteinExistence type="predicted"/>
<evidence type="ECO:0000256" key="3">
    <source>
        <dbReference type="SAM" id="Coils"/>
    </source>
</evidence>
<feature type="transmembrane region" description="Helical" evidence="4">
    <location>
        <begin position="141"/>
        <end position="158"/>
    </location>
</feature>
<keyword evidence="3" id="KW-0175">Coiled coil</keyword>
<feature type="transmembrane region" description="Helical" evidence="4">
    <location>
        <begin position="66"/>
        <end position="83"/>
    </location>
</feature>
<protein>
    <submittedName>
        <fullName evidence="6">Methyl-accepting chemotaxis protein</fullName>
    </submittedName>
</protein>
<evidence type="ECO:0000256" key="1">
    <source>
        <dbReference type="ARBA" id="ARBA00023224"/>
    </source>
</evidence>
<feature type="transmembrane region" description="Helical" evidence="4">
    <location>
        <begin position="40"/>
        <end position="59"/>
    </location>
</feature>
<feature type="transmembrane region" description="Helical" evidence="4">
    <location>
        <begin position="110"/>
        <end position="129"/>
    </location>
</feature>
<evidence type="ECO:0000256" key="4">
    <source>
        <dbReference type="SAM" id="Phobius"/>
    </source>
</evidence>
<dbReference type="PROSITE" id="PS50111">
    <property type="entry name" value="CHEMOTAXIS_TRANSDUC_2"/>
    <property type="match status" value="1"/>
</dbReference>
<name>A0AAJ2NK67_ALKPS</name>